<sequence length="254" mass="27152">MEEPTTLSRAINEIMDTCMLAGQIMLQSGAETYRVEDTMTRIATSYGLPGAHSYVTPTAIMFSITGAESARLARIAERTTDLHKIAQVNAISRQISSGQLTPTEAYPLLKVIEAGPAEYSSWMKMIAAAISSGCFTIMFQGSWGDFIPSLVAGLAGYTTMLYLHKWVQVKFFAELCAAFIIGLLASLFIGYGWGNELDKIIIGSVMPLVPGLLITNAIRDLMAGHLVSGISKGADALLTAFAIGAGVAIILTFV</sequence>
<dbReference type="AlphaFoldDB" id="A0A172ZG16"/>
<evidence type="ECO:0000256" key="4">
    <source>
        <dbReference type="ARBA" id="ARBA00022989"/>
    </source>
</evidence>
<dbReference type="GO" id="GO:0015744">
    <property type="term" value="P:succinate transport"/>
    <property type="evidence" value="ECO:0007669"/>
    <property type="project" value="TreeGrafter"/>
</dbReference>
<feature type="transmembrane region" description="Helical" evidence="7">
    <location>
        <begin position="234"/>
        <end position="253"/>
    </location>
</feature>
<dbReference type="KEGG" id="pbv:AR543_08825"/>
<dbReference type="OrthoDB" id="9813917at2"/>
<keyword evidence="10" id="KW-1185">Reference proteome</keyword>
<evidence type="ECO:0000256" key="1">
    <source>
        <dbReference type="ARBA" id="ARBA00004651"/>
    </source>
</evidence>
<dbReference type="PANTHER" id="PTHR34390">
    <property type="entry name" value="UPF0442 PROTEIN YJJB-RELATED"/>
    <property type="match status" value="1"/>
</dbReference>
<name>A0A172ZG16_9BACL</name>
<comment type="similarity">
    <text evidence="6">Belongs to the ThrE exporter (TC 2.A.79) family.</text>
</comment>
<feature type="transmembrane region" description="Helical" evidence="7">
    <location>
        <begin position="122"/>
        <end position="140"/>
    </location>
</feature>
<dbReference type="EMBL" id="CP013023">
    <property type="protein sequence ID" value="ANF96090.1"/>
    <property type="molecule type" value="Genomic_DNA"/>
</dbReference>
<keyword evidence="2" id="KW-1003">Cell membrane</keyword>
<gene>
    <name evidence="9" type="ORF">AR543_08825</name>
</gene>
<evidence type="ECO:0000256" key="6">
    <source>
        <dbReference type="ARBA" id="ARBA00034125"/>
    </source>
</evidence>
<keyword evidence="5 7" id="KW-0472">Membrane</keyword>
<dbReference type="GO" id="GO:0005886">
    <property type="term" value="C:plasma membrane"/>
    <property type="evidence" value="ECO:0007669"/>
    <property type="project" value="UniProtKB-SubCell"/>
</dbReference>
<accession>A0A172ZG16</accession>
<evidence type="ECO:0000259" key="8">
    <source>
        <dbReference type="Pfam" id="PF06738"/>
    </source>
</evidence>
<evidence type="ECO:0000256" key="7">
    <source>
        <dbReference type="SAM" id="Phobius"/>
    </source>
</evidence>
<feature type="transmembrane region" description="Helical" evidence="7">
    <location>
        <begin position="200"/>
        <end position="222"/>
    </location>
</feature>
<comment type="subcellular location">
    <subcellularLocation>
        <location evidence="1">Cell membrane</location>
        <topology evidence="1">Multi-pass membrane protein</topology>
    </subcellularLocation>
</comment>
<reference evidence="9 10" key="2">
    <citation type="journal article" date="2016" name="Int. J. Syst. Evol. Microbiol.">
        <title>Paenibacillus bovis sp. nov., isolated from raw yak (Bos grunniens) milk.</title>
        <authorList>
            <person name="Gao C."/>
            <person name="Han J."/>
            <person name="Liu Z."/>
            <person name="Xu X."/>
            <person name="Hang F."/>
            <person name="Wu Z."/>
        </authorList>
    </citation>
    <scope>NUCLEOTIDE SEQUENCE [LARGE SCALE GENOMIC DNA]</scope>
    <source>
        <strain evidence="9 10">BD3526</strain>
    </source>
</reference>
<evidence type="ECO:0000256" key="3">
    <source>
        <dbReference type="ARBA" id="ARBA00022692"/>
    </source>
</evidence>
<dbReference type="Proteomes" id="UP000078148">
    <property type="component" value="Chromosome"/>
</dbReference>
<feature type="domain" description="Threonine/serine exporter-like N-terminal" evidence="8">
    <location>
        <begin position="16"/>
        <end position="253"/>
    </location>
</feature>
<reference evidence="10" key="1">
    <citation type="submission" date="2015-10" db="EMBL/GenBank/DDBJ databases">
        <title>Genome of Paenibacillus bovis sp. nov.</title>
        <authorList>
            <person name="Wu Z."/>
            <person name="Gao C."/>
            <person name="Liu Z."/>
            <person name="Zheng H."/>
        </authorList>
    </citation>
    <scope>NUCLEOTIDE SEQUENCE [LARGE SCALE GENOMIC DNA]</scope>
    <source>
        <strain evidence="10">BD3526</strain>
    </source>
</reference>
<feature type="transmembrane region" description="Helical" evidence="7">
    <location>
        <begin position="175"/>
        <end position="194"/>
    </location>
</feature>
<dbReference type="PANTHER" id="PTHR34390:SF2">
    <property type="entry name" value="SUCCINATE TRANSPORTER SUBUNIT YJJP-RELATED"/>
    <property type="match status" value="1"/>
</dbReference>
<dbReference type="InterPro" id="IPR010619">
    <property type="entry name" value="ThrE-like_N"/>
</dbReference>
<evidence type="ECO:0000313" key="10">
    <source>
        <dbReference type="Proteomes" id="UP000078148"/>
    </source>
</evidence>
<dbReference type="Pfam" id="PF06738">
    <property type="entry name" value="ThrE"/>
    <property type="match status" value="1"/>
</dbReference>
<evidence type="ECO:0000256" key="2">
    <source>
        <dbReference type="ARBA" id="ARBA00022475"/>
    </source>
</evidence>
<protein>
    <recommendedName>
        <fullName evidence="8">Threonine/serine exporter-like N-terminal domain-containing protein</fullName>
    </recommendedName>
</protein>
<dbReference type="InterPro" id="IPR050539">
    <property type="entry name" value="ThrE_Dicarb/AminoAcid_Exp"/>
</dbReference>
<evidence type="ECO:0000256" key="5">
    <source>
        <dbReference type="ARBA" id="ARBA00023136"/>
    </source>
</evidence>
<keyword evidence="3 7" id="KW-0812">Transmembrane</keyword>
<organism evidence="9 10">
    <name type="scientific">Paenibacillus bovis</name>
    <dbReference type="NCBI Taxonomy" id="1616788"/>
    <lineage>
        <taxon>Bacteria</taxon>
        <taxon>Bacillati</taxon>
        <taxon>Bacillota</taxon>
        <taxon>Bacilli</taxon>
        <taxon>Bacillales</taxon>
        <taxon>Paenibacillaceae</taxon>
        <taxon>Paenibacillus</taxon>
    </lineage>
</organism>
<evidence type="ECO:0000313" key="9">
    <source>
        <dbReference type="EMBL" id="ANF96090.1"/>
    </source>
</evidence>
<proteinExistence type="inferred from homology"/>
<dbReference type="GO" id="GO:0022857">
    <property type="term" value="F:transmembrane transporter activity"/>
    <property type="evidence" value="ECO:0007669"/>
    <property type="project" value="InterPro"/>
</dbReference>
<keyword evidence="4 7" id="KW-1133">Transmembrane helix</keyword>